<evidence type="ECO:0000313" key="3">
    <source>
        <dbReference type="Proteomes" id="UP000598174"/>
    </source>
</evidence>
<dbReference type="EMBL" id="BOMM01000035">
    <property type="protein sequence ID" value="GIE11967.1"/>
    <property type="molecule type" value="Genomic_DNA"/>
</dbReference>
<dbReference type="InterPro" id="IPR007560">
    <property type="entry name" value="Restrct_endonuc_IV_Mrr"/>
</dbReference>
<dbReference type="Pfam" id="PF04471">
    <property type="entry name" value="Mrr_cat"/>
    <property type="match status" value="1"/>
</dbReference>
<gene>
    <name evidence="2" type="ORF">Afe05nite_38070</name>
</gene>
<dbReference type="AlphaFoldDB" id="A0A919J1Y4"/>
<dbReference type="Proteomes" id="UP000598174">
    <property type="component" value="Unassembled WGS sequence"/>
</dbReference>
<protein>
    <recommendedName>
        <fullName evidence="1">Restriction endonuclease type IV Mrr domain-containing protein</fullName>
    </recommendedName>
</protein>
<accession>A0A919J1Y4</accession>
<dbReference type="RefSeq" id="WP_203818470.1">
    <property type="nucleotide sequence ID" value="NZ_BAAABP010000038.1"/>
</dbReference>
<dbReference type="GO" id="GO:0009307">
    <property type="term" value="P:DNA restriction-modification system"/>
    <property type="evidence" value="ECO:0007669"/>
    <property type="project" value="InterPro"/>
</dbReference>
<evidence type="ECO:0000259" key="1">
    <source>
        <dbReference type="Pfam" id="PF04471"/>
    </source>
</evidence>
<organism evidence="2 3">
    <name type="scientific">Paractinoplanes ferrugineus</name>
    <dbReference type="NCBI Taxonomy" id="113564"/>
    <lineage>
        <taxon>Bacteria</taxon>
        <taxon>Bacillati</taxon>
        <taxon>Actinomycetota</taxon>
        <taxon>Actinomycetes</taxon>
        <taxon>Micromonosporales</taxon>
        <taxon>Micromonosporaceae</taxon>
        <taxon>Paractinoplanes</taxon>
    </lineage>
</organism>
<dbReference type="GO" id="GO:0004519">
    <property type="term" value="F:endonuclease activity"/>
    <property type="evidence" value="ECO:0007669"/>
    <property type="project" value="InterPro"/>
</dbReference>
<evidence type="ECO:0000313" key="2">
    <source>
        <dbReference type="EMBL" id="GIE11967.1"/>
    </source>
</evidence>
<comment type="caution">
    <text evidence="2">The sequence shown here is derived from an EMBL/GenBank/DDBJ whole genome shotgun (WGS) entry which is preliminary data.</text>
</comment>
<keyword evidence="3" id="KW-1185">Reference proteome</keyword>
<sequence>MDHKRAAKGVLVTTSWVGKASRDFAVANGRIEIIEGRNLRALLKEFLDLDVLIGLEKPPPGWTTSDLGQPL</sequence>
<feature type="domain" description="Restriction endonuclease type IV Mrr" evidence="1">
    <location>
        <begin position="1"/>
        <end position="43"/>
    </location>
</feature>
<reference evidence="2" key="1">
    <citation type="submission" date="2021-01" db="EMBL/GenBank/DDBJ databases">
        <title>Whole genome shotgun sequence of Actinoplanes ferrugineus NBRC 15555.</title>
        <authorList>
            <person name="Komaki H."/>
            <person name="Tamura T."/>
        </authorList>
    </citation>
    <scope>NUCLEOTIDE SEQUENCE</scope>
    <source>
        <strain evidence="2">NBRC 15555</strain>
    </source>
</reference>
<proteinExistence type="predicted"/>
<name>A0A919J1Y4_9ACTN</name>
<dbReference type="GO" id="GO:0003677">
    <property type="term" value="F:DNA binding"/>
    <property type="evidence" value="ECO:0007669"/>
    <property type="project" value="InterPro"/>
</dbReference>